<accession>A0A382D407</accession>
<name>A0A382D407_9ZZZZ</name>
<reference evidence="1" key="1">
    <citation type="submission" date="2018-05" db="EMBL/GenBank/DDBJ databases">
        <authorList>
            <person name="Lanie J.A."/>
            <person name="Ng W.-L."/>
            <person name="Kazmierczak K.M."/>
            <person name="Andrzejewski T.M."/>
            <person name="Davidsen T.M."/>
            <person name="Wayne K.J."/>
            <person name="Tettelin H."/>
            <person name="Glass J.I."/>
            <person name="Rusch D."/>
            <person name="Podicherti R."/>
            <person name="Tsui H.-C.T."/>
            <person name="Winkler M.E."/>
        </authorList>
    </citation>
    <scope>NUCLEOTIDE SEQUENCE</scope>
</reference>
<organism evidence="1">
    <name type="scientific">marine metagenome</name>
    <dbReference type="NCBI Taxonomy" id="408172"/>
    <lineage>
        <taxon>unclassified sequences</taxon>
        <taxon>metagenomes</taxon>
        <taxon>ecological metagenomes</taxon>
    </lineage>
</organism>
<sequence>MFRYAMETQFRYKFYQDVQFPYLQSLGVDHVFQGFGNAEHGFIGMIHLWWVNEDSGIVYDHPKKGPVAIKGIWRGEWFDTPEQGVLAARQIEKERIYDEQKLVTLTHNYIKQKIEETAQRKAEKLLQERQEIERPAEEDVEEEAKKVILWN</sequence>
<proteinExistence type="predicted"/>
<dbReference type="AlphaFoldDB" id="A0A382D407"/>
<evidence type="ECO:0000313" key="1">
    <source>
        <dbReference type="EMBL" id="SVB33246.1"/>
    </source>
</evidence>
<dbReference type="EMBL" id="UINC01037567">
    <property type="protein sequence ID" value="SVB33246.1"/>
    <property type="molecule type" value="Genomic_DNA"/>
</dbReference>
<gene>
    <name evidence="1" type="ORF">METZ01_LOCUS186100</name>
</gene>
<protein>
    <submittedName>
        <fullName evidence="1">Uncharacterized protein</fullName>
    </submittedName>
</protein>